<dbReference type="AlphaFoldDB" id="A0AAX4HKG1"/>
<dbReference type="EMBL" id="CP139487">
    <property type="protein sequence ID" value="WPU63733.1"/>
    <property type="molecule type" value="Genomic_DNA"/>
</dbReference>
<gene>
    <name evidence="1" type="ORF">SOO65_13645</name>
</gene>
<protein>
    <recommendedName>
        <fullName evidence="3">2Fe-2S ferredoxin-type domain-containing protein</fullName>
    </recommendedName>
</protein>
<accession>A0AAX4HKG1</accession>
<name>A0AAX4HKG1_9BACT</name>
<dbReference type="RefSeq" id="WP_321391002.1">
    <property type="nucleotide sequence ID" value="NZ_CP139487.1"/>
</dbReference>
<dbReference type="Gene3D" id="3.10.20.30">
    <property type="match status" value="1"/>
</dbReference>
<proteinExistence type="predicted"/>
<keyword evidence="2" id="KW-1185">Reference proteome</keyword>
<dbReference type="SUPFAM" id="SSF54292">
    <property type="entry name" value="2Fe-2S ferredoxin-like"/>
    <property type="match status" value="1"/>
</dbReference>
<reference evidence="1 2" key="1">
    <citation type="submission" date="2023-11" db="EMBL/GenBank/DDBJ databases">
        <title>Peredibacter starrii A3.12.</title>
        <authorList>
            <person name="Mitchell R.J."/>
        </authorList>
    </citation>
    <scope>NUCLEOTIDE SEQUENCE [LARGE SCALE GENOMIC DNA]</scope>
    <source>
        <strain evidence="1 2">A3.12</strain>
    </source>
</reference>
<dbReference type="Proteomes" id="UP001324634">
    <property type="component" value="Chromosome"/>
</dbReference>
<dbReference type="KEGG" id="psti:SOO65_13645"/>
<evidence type="ECO:0008006" key="3">
    <source>
        <dbReference type="Google" id="ProtNLM"/>
    </source>
</evidence>
<dbReference type="InterPro" id="IPR012675">
    <property type="entry name" value="Beta-grasp_dom_sf"/>
</dbReference>
<evidence type="ECO:0000313" key="1">
    <source>
        <dbReference type="EMBL" id="WPU63733.1"/>
    </source>
</evidence>
<sequence>MQIITIVGRASGREQKLEVPGEDYSQNLLFWLRDQGVTIASSCDGDGVCKRCYIQNGWLTCQMTVGEFLIQEPSGRIEVGYL</sequence>
<dbReference type="GO" id="GO:0051536">
    <property type="term" value="F:iron-sulfur cluster binding"/>
    <property type="evidence" value="ECO:0007669"/>
    <property type="project" value="InterPro"/>
</dbReference>
<evidence type="ECO:0000313" key="2">
    <source>
        <dbReference type="Proteomes" id="UP001324634"/>
    </source>
</evidence>
<organism evidence="1 2">
    <name type="scientific">Peredibacter starrii</name>
    <dbReference type="NCBI Taxonomy" id="28202"/>
    <lineage>
        <taxon>Bacteria</taxon>
        <taxon>Pseudomonadati</taxon>
        <taxon>Bdellovibrionota</taxon>
        <taxon>Bacteriovoracia</taxon>
        <taxon>Bacteriovoracales</taxon>
        <taxon>Bacteriovoracaceae</taxon>
        <taxon>Peredibacter</taxon>
    </lineage>
</organism>
<dbReference type="InterPro" id="IPR036010">
    <property type="entry name" value="2Fe-2S_ferredoxin-like_sf"/>
</dbReference>